<protein>
    <submittedName>
        <fullName evidence="3">Uncharacterized protein</fullName>
    </submittedName>
</protein>
<dbReference type="InterPro" id="IPR055317">
    <property type="entry name" value="CLE14-like"/>
</dbReference>
<reference evidence="3" key="1">
    <citation type="submission" date="2023-05" db="EMBL/GenBank/DDBJ databases">
        <title>Genome and transcriptome analyses reveal genes involved in the formation of fine ridges on petal epidermal cells in Hibiscus trionum.</title>
        <authorList>
            <person name="Koshimizu S."/>
            <person name="Masuda S."/>
            <person name="Ishii T."/>
            <person name="Shirasu K."/>
            <person name="Hoshino A."/>
            <person name="Arita M."/>
        </authorList>
    </citation>
    <scope>NUCLEOTIDE SEQUENCE</scope>
    <source>
        <strain evidence="3">Hamamatsu line</strain>
    </source>
</reference>
<keyword evidence="4" id="KW-1185">Reference proteome</keyword>
<dbReference type="Proteomes" id="UP001165190">
    <property type="component" value="Unassembled WGS sequence"/>
</dbReference>
<evidence type="ECO:0000313" key="4">
    <source>
        <dbReference type="Proteomes" id="UP001165190"/>
    </source>
</evidence>
<name>A0A9W7JI17_HIBTR</name>
<feature type="signal peptide" evidence="2">
    <location>
        <begin position="1"/>
        <end position="26"/>
    </location>
</feature>
<feature type="chain" id="PRO_5040766602" evidence="2">
    <location>
        <begin position="27"/>
        <end position="81"/>
    </location>
</feature>
<dbReference type="PANTHER" id="PTHR35472">
    <property type="match status" value="1"/>
</dbReference>
<dbReference type="AlphaFoldDB" id="A0A9W7JI17"/>
<evidence type="ECO:0000256" key="2">
    <source>
        <dbReference type="SAM" id="SignalP"/>
    </source>
</evidence>
<accession>A0A9W7JI17</accession>
<keyword evidence="2" id="KW-0732">Signal</keyword>
<gene>
    <name evidence="3" type="ORF">HRI_005172500</name>
</gene>
<proteinExistence type="predicted"/>
<comment type="caution">
    <text evidence="3">The sequence shown here is derived from an EMBL/GenBank/DDBJ whole genome shotgun (WGS) entry which is preliminary data.</text>
</comment>
<evidence type="ECO:0000256" key="1">
    <source>
        <dbReference type="SAM" id="MobiDB-lite"/>
    </source>
</evidence>
<sequence>MIISSSFKFVFIFSTIILSAVNLSSCRYTHTSVRTEVEGKTTAESFLTWQQHFPAARSPVSRPSYEASYRTVPGGPNPLHN</sequence>
<dbReference type="OrthoDB" id="981881at2759"/>
<dbReference type="PANTHER" id="PTHR35472:SF4">
    <property type="entry name" value="DUF19 DOMAIN-CONTAINING PROTEIN"/>
    <property type="match status" value="1"/>
</dbReference>
<dbReference type="EMBL" id="BSYR01000075">
    <property type="protein sequence ID" value="GMJ15033.1"/>
    <property type="molecule type" value="Genomic_DNA"/>
</dbReference>
<organism evidence="3 4">
    <name type="scientific">Hibiscus trionum</name>
    <name type="common">Flower of an hour</name>
    <dbReference type="NCBI Taxonomy" id="183268"/>
    <lineage>
        <taxon>Eukaryota</taxon>
        <taxon>Viridiplantae</taxon>
        <taxon>Streptophyta</taxon>
        <taxon>Embryophyta</taxon>
        <taxon>Tracheophyta</taxon>
        <taxon>Spermatophyta</taxon>
        <taxon>Magnoliopsida</taxon>
        <taxon>eudicotyledons</taxon>
        <taxon>Gunneridae</taxon>
        <taxon>Pentapetalae</taxon>
        <taxon>rosids</taxon>
        <taxon>malvids</taxon>
        <taxon>Malvales</taxon>
        <taxon>Malvaceae</taxon>
        <taxon>Malvoideae</taxon>
        <taxon>Hibiscus</taxon>
    </lineage>
</organism>
<feature type="region of interest" description="Disordered" evidence="1">
    <location>
        <begin position="59"/>
        <end position="81"/>
    </location>
</feature>
<evidence type="ECO:0000313" key="3">
    <source>
        <dbReference type="EMBL" id="GMJ15033.1"/>
    </source>
</evidence>